<dbReference type="PANTHER" id="PTHR12526:SF510">
    <property type="entry name" value="D-INOSITOL 3-PHOSPHATE GLYCOSYLTRANSFERASE"/>
    <property type="match status" value="1"/>
</dbReference>
<dbReference type="InterPro" id="IPR028098">
    <property type="entry name" value="Glyco_trans_4-like_N"/>
</dbReference>
<evidence type="ECO:0000313" key="5">
    <source>
        <dbReference type="EMBL" id="GAA4191542.1"/>
    </source>
</evidence>
<comment type="caution">
    <text evidence="5">The sequence shown here is derived from an EMBL/GenBank/DDBJ whole genome shotgun (WGS) entry which is preliminary data.</text>
</comment>
<dbReference type="CDD" id="cd03801">
    <property type="entry name" value="GT4_PimA-like"/>
    <property type="match status" value="1"/>
</dbReference>
<keyword evidence="6" id="KW-1185">Reference proteome</keyword>
<evidence type="ECO:0000256" key="2">
    <source>
        <dbReference type="ARBA" id="ARBA00022679"/>
    </source>
</evidence>
<accession>A0ABP8AVJ6</accession>
<dbReference type="Proteomes" id="UP001500213">
    <property type="component" value="Unassembled WGS sequence"/>
</dbReference>
<evidence type="ECO:0000256" key="1">
    <source>
        <dbReference type="ARBA" id="ARBA00022676"/>
    </source>
</evidence>
<evidence type="ECO:0000313" key="6">
    <source>
        <dbReference type="Proteomes" id="UP001500213"/>
    </source>
</evidence>
<evidence type="ECO:0000259" key="4">
    <source>
        <dbReference type="Pfam" id="PF13439"/>
    </source>
</evidence>
<evidence type="ECO:0008006" key="7">
    <source>
        <dbReference type="Google" id="ProtNLM"/>
    </source>
</evidence>
<proteinExistence type="predicted"/>
<evidence type="ECO:0000259" key="3">
    <source>
        <dbReference type="Pfam" id="PF00534"/>
    </source>
</evidence>
<name>A0ABP8AVJ6_9MICO</name>
<dbReference type="Gene3D" id="3.40.50.2000">
    <property type="entry name" value="Glycogen Phosphorylase B"/>
    <property type="match status" value="2"/>
</dbReference>
<dbReference type="InterPro" id="IPR001296">
    <property type="entry name" value="Glyco_trans_1"/>
</dbReference>
<dbReference type="EMBL" id="BAABBX010000015">
    <property type="protein sequence ID" value="GAA4191542.1"/>
    <property type="molecule type" value="Genomic_DNA"/>
</dbReference>
<sequence length="391" mass="42659">MSDSSPLSDPNAPRVVIVNNSRETFTSDRSGAIATCVWELCRAAERRGQAPEVVTRVGEGSVYPWPHLFAVPESSASPGRAGRVAEAASGAMGWARPAQRQYASHVLRRLREVRPELVIVNNDPELAAYLSAALGEVRVLHWYHNLETTGWRFRRRIVLDRRIALAAVSDYLARAVEGVYGLAPHRVSTARNGVDLERFIEKNSFAPLPTIGFVGRVAIEKGVDTLLRACRILAERGRAFGVQIVGDTNWGFSDGNPYGREVARLADELAERGVPIRRLGHVARAQIPAAIAESDVHVVPSRWDDPAPLTVLEGMATGVPVVASASGGIPELVWGAGRLVPRENAEALADVLDELVQDAELRRELGEEARRRAATFTWDETWAQLVGAGLR</sequence>
<protein>
    <recommendedName>
        <fullName evidence="7">D-inositol 3-phosphate glycosyltransferase</fullName>
    </recommendedName>
</protein>
<dbReference type="Pfam" id="PF13439">
    <property type="entry name" value="Glyco_transf_4"/>
    <property type="match status" value="1"/>
</dbReference>
<keyword evidence="1" id="KW-0328">Glycosyltransferase</keyword>
<feature type="domain" description="Glycosyltransferase subfamily 4-like N-terminal" evidence="4">
    <location>
        <begin position="34"/>
        <end position="198"/>
    </location>
</feature>
<dbReference type="PANTHER" id="PTHR12526">
    <property type="entry name" value="GLYCOSYLTRANSFERASE"/>
    <property type="match status" value="1"/>
</dbReference>
<dbReference type="RefSeq" id="WP_344776904.1">
    <property type="nucleotide sequence ID" value="NZ_BAABBX010000015.1"/>
</dbReference>
<dbReference type="SUPFAM" id="SSF53756">
    <property type="entry name" value="UDP-Glycosyltransferase/glycogen phosphorylase"/>
    <property type="match status" value="1"/>
</dbReference>
<feature type="domain" description="Glycosyl transferase family 1" evidence="3">
    <location>
        <begin position="206"/>
        <end position="372"/>
    </location>
</feature>
<organism evidence="5 6">
    <name type="scientific">Gryllotalpicola kribbensis</name>
    <dbReference type="NCBI Taxonomy" id="993084"/>
    <lineage>
        <taxon>Bacteria</taxon>
        <taxon>Bacillati</taxon>
        <taxon>Actinomycetota</taxon>
        <taxon>Actinomycetes</taxon>
        <taxon>Micrococcales</taxon>
        <taxon>Microbacteriaceae</taxon>
        <taxon>Gryllotalpicola</taxon>
    </lineage>
</organism>
<dbReference type="Pfam" id="PF00534">
    <property type="entry name" value="Glycos_transf_1"/>
    <property type="match status" value="1"/>
</dbReference>
<gene>
    <name evidence="5" type="ORF">GCM10022288_22540</name>
</gene>
<keyword evidence="2" id="KW-0808">Transferase</keyword>
<reference evidence="6" key="1">
    <citation type="journal article" date="2019" name="Int. J. Syst. Evol. Microbiol.">
        <title>The Global Catalogue of Microorganisms (GCM) 10K type strain sequencing project: providing services to taxonomists for standard genome sequencing and annotation.</title>
        <authorList>
            <consortium name="The Broad Institute Genomics Platform"/>
            <consortium name="The Broad Institute Genome Sequencing Center for Infectious Disease"/>
            <person name="Wu L."/>
            <person name="Ma J."/>
        </authorList>
    </citation>
    <scope>NUCLEOTIDE SEQUENCE [LARGE SCALE GENOMIC DNA]</scope>
    <source>
        <strain evidence="6">JCM 17593</strain>
    </source>
</reference>